<reference evidence="2 3" key="1">
    <citation type="submission" date="2018-08" db="EMBL/GenBank/DDBJ databases">
        <title>Draft genome sequence of Psychrilyobacter sp. strain SD5 isolated from Black Sea water.</title>
        <authorList>
            <person name="Yadav S."/>
            <person name="Villanueva L."/>
            <person name="Damste J.S.S."/>
        </authorList>
    </citation>
    <scope>NUCLEOTIDE SEQUENCE [LARGE SCALE GENOMIC DNA]</scope>
    <source>
        <strain evidence="2 3">SD5</strain>
    </source>
</reference>
<evidence type="ECO:0000313" key="2">
    <source>
        <dbReference type="EMBL" id="REI40974.1"/>
    </source>
</evidence>
<gene>
    <name evidence="2" type="ORF">DYH56_09095</name>
</gene>
<name>A0ABX9KGF8_9FUSO</name>
<keyword evidence="1" id="KW-0812">Transmembrane</keyword>
<evidence type="ECO:0000313" key="3">
    <source>
        <dbReference type="Proteomes" id="UP000263486"/>
    </source>
</evidence>
<keyword evidence="1" id="KW-0472">Membrane</keyword>
<evidence type="ECO:0000256" key="1">
    <source>
        <dbReference type="SAM" id="Phobius"/>
    </source>
</evidence>
<accession>A0ABX9KGF8</accession>
<dbReference type="InterPro" id="IPR052363">
    <property type="entry name" value="LPS_export_LptC"/>
</dbReference>
<keyword evidence="3" id="KW-1185">Reference proteome</keyword>
<dbReference type="RefSeq" id="WP_114642549.1">
    <property type="nucleotide sequence ID" value="NZ_JAACIO010000010.1"/>
</dbReference>
<dbReference type="PANTHER" id="PTHR37481">
    <property type="entry name" value="LIPOPOLYSACCHARIDE EXPORT SYSTEM PROTEIN LPTC"/>
    <property type="match status" value="1"/>
</dbReference>
<dbReference type="Pfam" id="PF06835">
    <property type="entry name" value="LptC"/>
    <property type="match status" value="1"/>
</dbReference>
<feature type="transmembrane region" description="Helical" evidence="1">
    <location>
        <begin position="5"/>
        <end position="22"/>
    </location>
</feature>
<sequence length="895" mass="101339">MLKKISYYIGAILLVVFVYFNYIKEPEQIEKKGEESLVTSNVSYDVENYHVEAEKQIDDTVNNKRTFEKAVAMFDGMKLSGDNALVDSANNLFLENNILGVSQNGWKIEAEKANYDQKAEKIYASNQVKAYNEEEGITLYGDSLVTDTKLEDLNLKDDIRVVTDKMQLSANFVHYNDATKILDVKENIRIRGRKLGALQTDELSGHFKEARYDGIKKTIHAQGDFVIYYKGANLRAKDFKYDEITGNFTISKDIVIEFENGNLTVEKINYVADENKMYFTGPLRGKNGNFNLAADNGVYDSLTGMLKVDGNIKIDNKTSKLSADRGTYDTKTGDLYMTSKKSVSYEDLDRKILTKDLAYNSKTKELKLLNSYDYRGDTYESIGKELYYNDETKIGKITDGSFKGDQLDGRAQKVDFNLEKKSYIFTGDAEVTHRGSILKSQRIDVDDLNKRAYIYGKYTIYNPEDKITFYGENAEYKMDAGDLISRGRVTVIQDKKNMTGENLTYNSNTGLGKIEKNIVIVDEDGSKMVGDRGEFDTNNYAEIIGNLKITTNDATLYADRGKYIFAEQRVDIPGDIKIISKDGNATMNDGIYFVSEKMVKAKNFNGISGDKKASGDEVNYFIPRQVVQLNKNVVIQNPGMKFTGSQVEYSFITNDIYTSEKYKIYYENYTIDGRTMKGNMESEILDGTKVNLRSSTGEELYGDFMFGDLKNRQIDLDGNVRATAFNVDKKTQKKEPVKIRGDTAKIFLYEDANGELSISRSEIKKNGVYEYQDMTLYSDYMEVDLIKKLALGRRGNHLNIGGTTDVKSEITDIDMNTEIAVLINDVEFKNVDKDGKVMTASSDKGEIFNKTKVAVLRENVAADTIENHIEADYAKYFMETGILNAEGNVRIDYKK</sequence>
<dbReference type="InterPro" id="IPR010664">
    <property type="entry name" value="LipoPS_assembly_LptC-rel"/>
</dbReference>
<keyword evidence="1" id="KW-1133">Transmembrane helix</keyword>
<comment type="caution">
    <text evidence="2">The sequence shown here is derived from an EMBL/GenBank/DDBJ whole genome shotgun (WGS) entry which is preliminary data.</text>
</comment>
<dbReference type="Proteomes" id="UP000263486">
    <property type="component" value="Unassembled WGS sequence"/>
</dbReference>
<proteinExistence type="predicted"/>
<organism evidence="2 3">
    <name type="scientific">Psychrilyobacter piezotolerans</name>
    <dbReference type="NCBI Taxonomy" id="2293438"/>
    <lineage>
        <taxon>Bacteria</taxon>
        <taxon>Fusobacteriati</taxon>
        <taxon>Fusobacteriota</taxon>
        <taxon>Fusobacteriia</taxon>
        <taxon>Fusobacteriales</taxon>
        <taxon>Fusobacteriaceae</taxon>
        <taxon>Psychrilyobacter</taxon>
    </lineage>
</organism>
<dbReference type="EMBL" id="QUAJ01000014">
    <property type="protein sequence ID" value="REI40974.1"/>
    <property type="molecule type" value="Genomic_DNA"/>
</dbReference>
<dbReference type="Gene3D" id="2.60.450.10">
    <property type="entry name" value="Lipopolysaccharide (LPS) transport protein A like domain"/>
    <property type="match status" value="4"/>
</dbReference>
<dbReference type="PANTHER" id="PTHR37481:SF1">
    <property type="entry name" value="LIPOPOLYSACCHARIDE EXPORT SYSTEM PROTEIN LPTC"/>
    <property type="match status" value="1"/>
</dbReference>
<protein>
    <recommendedName>
        <fullName evidence="4">OstA-like protein</fullName>
    </recommendedName>
</protein>
<evidence type="ECO:0008006" key="4">
    <source>
        <dbReference type="Google" id="ProtNLM"/>
    </source>
</evidence>